<gene>
    <name evidence="1" type="ORF">SAMN05660349_03299</name>
</gene>
<evidence type="ECO:0000313" key="2">
    <source>
        <dbReference type="Proteomes" id="UP000190852"/>
    </source>
</evidence>
<dbReference type="Proteomes" id="UP000190852">
    <property type="component" value="Unassembled WGS sequence"/>
</dbReference>
<proteinExistence type="predicted"/>
<evidence type="ECO:0000313" key="1">
    <source>
        <dbReference type="EMBL" id="SKB91285.1"/>
    </source>
</evidence>
<accession>A0A1T5F4Z7</accession>
<organism evidence="1 2">
    <name type="scientific">Parabacteroides chartae</name>
    <dbReference type="NCBI Taxonomy" id="1037355"/>
    <lineage>
        <taxon>Bacteria</taxon>
        <taxon>Pseudomonadati</taxon>
        <taxon>Bacteroidota</taxon>
        <taxon>Bacteroidia</taxon>
        <taxon>Bacteroidales</taxon>
        <taxon>Tannerellaceae</taxon>
        <taxon>Parabacteroides</taxon>
    </lineage>
</organism>
<dbReference type="EMBL" id="FUYQ01000042">
    <property type="protein sequence ID" value="SKB91285.1"/>
    <property type="molecule type" value="Genomic_DNA"/>
</dbReference>
<keyword evidence="2" id="KW-1185">Reference proteome</keyword>
<dbReference type="AlphaFoldDB" id="A0A1T5F4Z7"/>
<dbReference type="RefSeq" id="WP_079684640.1">
    <property type="nucleotide sequence ID" value="NZ_FUYQ01000042.1"/>
</dbReference>
<reference evidence="2" key="1">
    <citation type="submission" date="2017-02" db="EMBL/GenBank/DDBJ databases">
        <authorList>
            <person name="Varghese N."/>
            <person name="Submissions S."/>
        </authorList>
    </citation>
    <scope>NUCLEOTIDE SEQUENCE [LARGE SCALE GENOMIC DNA]</scope>
    <source>
        <strain evidence="2">DSM 24967</strain>
    </source>
</reference>
<name>A0A1T5F4Z7_9BACT</name>
<protein>
    <submittedName>
        <fullName evidence="1">Uncharacterized protein</fullName>
    </submittedName>
</protein>
<sequence>MEKQQKKRWIKRGIIYSALAICLCTCKLSVPTFIMSPYDVHCDSIAQIMVAERNVWYYKPLSDSLILKDSVRNIRFHVKEACAYDARMVDEIYFKAFLPWVKLYDTDDFKLFGIWFDHMGIRDKWDKVYGIWYNIGDDSVDQIFGGPTGWDNPEANFTYCGKRIKLPLPDTLYFSVWGRNDVYVDRHTYLSLSDENQMSVIHKGFNSTKRKLGEIIFVKTDSFITTNKRELEGTKLLIKNIKKMRL</sequence>